<name>A0A1I1ZCZ1_9RHOB</name>
<comment type="subcellular location">
    <subcellularLocation>
        <location evidence="1">Cell envelope</location>
    </subcellularLocation>
</comment>
<dbReference type="EMBL" id="FOMS01000008">
    <property type="protein sequence ID" value="SFE29577.1"/>
    <property type="molecule type" value="Genomic_DNA"/>
</dbReference>
<evidence type="ECO:0000256" key="3">
    <source>
        <dbReference type="SAM" id="SignalP"/>
    </source>
</evidence>
<accession>A0A1I1ZCZ1</accession>
<feature type="signal peptide" evidence="3">
    <location>
        <begin position="1"/>
        <end position="17"/>
    </location>
</feature>
<dbReference type="InterPro" id="IPR038352">
    <property type="entry name" value="Imelysin_sf"/>
</dbReference>
<dbReference type="Gene3D" id="1.20.1420.20">
    <property type="entry name" value="M75 peptidase, HXXE motif"/>
    <property type="match status" value="1"/>
</dbReference>
<dbReference type="GO" id="GO:0030313">
    <property type="term" value="C:cell envelope"/>
    <property type="evidence" value="ECO:0007669"/>
    <property type="project" value="UniProtKB-SubCell"/>
</dbReference>
<dbReference type="Pfam" id="PF09375">
    <property type="entry name" value="Peptidase_M75"/>
    <property type="match status" value="1"/>
</dbReference>
<evidence type="ECO:0000256" key="1">
    <source>
        <dbReference type="ARBA" id="ARBA00004196"/>
    </source>
</evidence>
<organism evidence="5 6">
    <name type="scientific">Roseivivax sediminis</name>
    <dbReference type="NCBI Taxonomy" id="936889"/>
    <lineage>
        <taxon>Bacteria</taxon>
        <taxon>Pseudomonadati</taxon>
        <taxon>Pseudomonadota</taxon>
        <taxon>Alphaproteobacteria</taxon>
        <taxon>Rhodobacterales</taxon>
        <taxon>Roseobacteraceae</taxon>
        <taxon>Roseivivax</taxon>
    </lineage>
</organism>
<dbReference type="InterPro" id="IPR034984">
    <property type="entry name" value="Imelysin-like_IPPA"/>
</dbReference>
<evidence type="ECO:0000259" key="4">
    <source>
        <dbReference type="Pfam" id="PF09375"/>
    </source>
</evidence>
<evidence type="ECO:0000256" key="2">
    <source>
        <dbReference type="ARBA" id="ARBA00022729"/>
    </source>
</evidence>
<dbReference type="RefSeq" id="WP_149756450.1">
    <property type="nucleotide sequence ID" value="NZ_FOMS01000008.1"/>
</dbReference>
<protein>
    <recommendedName>
        <fullName evidence="4">Imelysin-like domain-containing protein</fullName>
    </recommendedName>
</protein>
<dbReference type="Proteomes" id="UP000325289">
    <property type="component" value="Unassembled WGS sequence"/>
</dbReference>
<reference evidence="5 6" key="1">
    <citation type="submission" date="2016-10" db="EMBL/GenBank/DDBJ databases">
        <authorList>
            <person name="Varghese N."/>
            <person name="Submissions S."/>
        </authorList>
    </citation>
    <scope>NUCLEOTIDE SEQUENCE [LARGE SCALE GENOMIC DNA]</scope>
    <source>
        <strain evidence="6">YIM D21,KCTC 23444,ACCC 10710</strain>
    </source>
</reference>
<keyword evidence="2 3" id="KW-0732">Signal</keyword>
<dbReference type="OrthoDB" id="5729110at2"/>
<dbReference type="CDD" id="cd14659">
    <property type="entry name" value="Imelysin-like_IPPA"/>
    <property type="match status" value="1"/>
</dbReference>
<dbReference type="InterPro" id="IPR018976">
    <property type="entry name" value="Imelysin-like"/>
</dbReference>
<proteinExistence type="predicted"/>
<evidence type="ECO:0000313" key="6">
    <source>
        <dbReference type="Proteomes" id="UP000325289"/>
    </source>
</evidence>
<dbReference type="AlphaFoldDB" id="A0A1I1ZCZ1"/>
<evidence type="ECO:0000313" key="5">
    <source>
        <dbReference type="EMBL" id="SFE29577.1"/>
    </source>
</evidence>
<gene>
    <name evidence="5" type="ORF">SAMN04515678_10896</name>
</gene>
<feature type="domain" description="Imelysin-like" evidence="4">
    <location>
        <begin position="26"/>
        <end position="304"/>
    </location>
</feature>
<keyword evidence="6" id="KW-1185">Reference proteome</keyword>
<sequence>MRHAVLALSLLATPAVAGVEEAITDHALSATDRFAEAAGALAETAGNDCTAEALRPAWNDAFDAWLGLAHLRFGPLETGSRALSIAFWPDPRGMIPRTVSGIVADADPIVETPEGFAEVSIAARGLFAMERLLYAEDLSAYAAGDYACTLAWAQAQDLARMGNAIAEDWEAFAETIRTAGEAGNDTFLSEREPRQAFYTALTTGMSFVIDQRLGRPLGSFDDPRPDRAEARLSGRALRNVTLSVEALRDLARALAPGEIPQTDAAFARALTTAGRIDAGDFSGVSDPRQRIVVEALQQQLVEARENAANEIGVPLGVSAGFNASDGD</sequence>
<feature type="chain" id="PRO_5009302050" description="Imelysin-like domain-containing protein" evidence="3">
    <location>
        <begin position="18"/>
        <end position="327"/>
    </location>
</feature>